<feature type="transmembrane region" description="Helical" evidence="1">
    <location>
        <begin position="304"/>
        <end position="325"/>
    </location>
</feature>
<sequence>MDRRTAAERSQQILAFRAELAILEQQGLAKFSAAEGKRVSGYHDGLLADFSRRFDTDLSSSQQQLSWGMRLASSFGALAFSFAIFLFFEHYWDVFSINLQIGLATAAPLVALGLSELVERRFATRHYTGLAALVALACFGANLSILGEIYNISASANAFLAWGAFALVLASRYDLRVVLGLGLGCLIIFVAGTLTGMAGYLWPRRQLPELYLLASVVILILPLLAGLSSRYLPKITGAIRHNREVYAFVGLAGIYTSFQWLGLDAEQSLLPLADWTLEYIYSLLAFAAAGLGIWLSLRQRWQLGSYLSAGYLLLYALIKYAIWFWDDWPEYVFFLILGIIALGMIVFLNSLRSRLRGQQQVVLEEANKGELS</sequence>
<feature type="transmembrane region" description="Helical" evidence="1">
    <location>
        <begin position="245"/>
        <end position="263"/>
    </location>
</feature>
<comment type="caution">
    <text evidence="3">The sequence shown here is derived from an EMBL/GenBank/DDBJ whole genome shotgun (WGS) entry which is preliminary data.</text>
</comment>
<evidence type="ECO:0000313" key="4">
    <source>
        <dbReference type="Proteomes" id="UP001069802"/>
    </source>
</evidence>
<evidence type="ECO:0000256" key="1">
    <source>
        <dbReference type="SAM" id="Phobius"/>
    </source>
</evidence>
<dbReference type="InterPro" id="IPR018677">
    <property type="entry name" value="DUF2157"/>
</dbReference>
<keyword evidence="1" id="KW-0812">Transmembrane</keyword>
<feature type="transmembrane region" description="Helical" evidence="1">
    <location>
        <begin position="94"/>
        <end position="115"/>
    </location>
</feature>
<feature type="transmembrane region" description="Helical" evidence="1">
    <location>
        <begin position="67"/>
        <end position="88"/>
    </location>
</feature>
<keyword evidence="1" id="KW-0472">Membrane</keyword>
<dbReference type="EMBL" id="JAPWGY010000001">
    <property type="protein sequence ID" value="MCZ4279853.1"/>
    <property type="molecule type" value="Genomic_DNA"/>
</dbReference>
<dbReference type="RefSeq" id="WP_269422050.1">
    <property type="nucleotide sequence ID" value="NZ_JAPWGY010000001.1"/>
</dbReference>
<keyword evidence="1" id="KW-1133">Transmembrane helix</keyword>
<keyword evidence="4" id="KW-1185">Reference proteome</keyword>
<feature type="transmembrane region" description="Helical" evidence="1">
    <location>
        <begin position="279"/>
        <end position="297"/>
    </location>
</feature>
<accession>A0ABT4LFI1</accession>
<feature type="domain" description="DUF2157" evidence="2">
    <location>
        <begin position="60"/>
        <end position="177"/>
    </location>
</feature>
<feature type="transmembrane region" description="Helical" evidence="1">
    <location>
        <begin position="152"/>
        <end position="170"/>
    </location>
</feature>
<evidence type="ECO:0000313" key="3">
    <source>
        <dbReference type="EMBL" id="MCZ4279853.1"/>
    </source>
</evidence>
<name>A0ABT4LFI1_9PROT</name>
<dbReference type="Proteomes" id="UP001069802">
    <property type="component" value="Unassembled WGS sequence"/>
</dbReference>
<reference evidence="3" key="1">
    <citation type="submission" date="2022-12" db="EMBL/GenBank/DDBJ databases">
        <title>Bacterial isolates from different developmental stages of Nematostella vectensis.</title>
        <authorList>
            <person name="Fraune S."/>
        </authorList>
    </citation>
    <scope>NUCLEOTIDE SEQUENCE</scope>
    <source>
        <strain evidence="3">G21630-S1</strain>
    </source>
</reference>
<feature type="transmembrane region" description="Helical" evidence="1">
    <location>
        <begin position="177"/>
        <end position="198"/>
    </location>
</feature>
<dbReference type="Pfam" id="PF09925">
    <property type="entry name" value="DUF2157"/>
    <property type="match status" value="1"/>
</dbReference>
<proteinExistence type="predicted"/>
<feature type="transmembrane region" description="Helical" evidence="1">
    <location>
        <begin position="331"/>
        <end position="351"/>
    </location>
</feature>
<gene>
    <name evidence="3" type="ORF">O4H49_03625</name>
</gene>
<organism evidence="3 4">
    <name type="scientific">Kiloniella laminariae</name>
    <dbReference type="NCBI Taxonomy" id="454162"/>
    <lineage>
        <taxon>Bacteria</taxon>
        <taxon>Pseudomonadati</taxon>
        <taxon>Pseudomonadota</taxon>
        <taxon>Alphaproteobacteria</taxon>
        <taxon>Rhodospirillales</taxon>
        <taxon>Kiloniellaceae</taxon>
        <taxon>Kiloniella</taxon>
    </lineage>
</organism>
<protein>
    <submittedName>
        <fullName evidence="3">DUF2157 domain-containing protein</fullName>
    </submittedName>
</protein>
<evidence type="ECO:0000259" key="2">
    <source>
        <dbReference type="Pfam" id="PF09925"/>
    </source>
</evidence>
<feature type="transmembrane region" description="Helical" evidence="1">
    <location>
        <begin position="127"/>
        <end position="146"/>
    </location>
</feature>
<feature type="transmembrane region" description="Helical" evidence="1">
    <location>
        <begin position="210"/>
        <end position="233"/>
    </location>
</feature>